<dbReference type="PANTHER" id="PTHR34706">
    <property type="entry name" value="SLR1338 PROTEIN"/>
    <property type="match status" value="1"/>
</dbReference>
<dbReference type="Proteomes" id="UP000663855">
    <property type="component" value="Unassembled WGS sequence"/>
</dbReference>
<feature type="domain" description="VWFA" evidence="2">
    <location>
        <begin position="65"/>
        <end position="255"/>
    </location>
</feature>
<organism evidence="3 4">
    <name type="scientific">Rotaria magnacalcarata</name>
    <dbReference type="NCBI Taxonomy" id="392030"/>
    <lineage>
        <taxon>Eukaryota</taxon>
        <taxon>Metazoa</taxon>
        <taxon>Spiralia</taxon>
        <taxon>Gnathifera</taxon>
        <taxon>Rotifera</taxon>
        <taxon>Eurotatoria</taxon>
        <taxon>Bdelloidea</taxon>
        <taxon>Philodinida</taxon>
        <taxon>Philodinidae</taxon>
        <taxon>Rotaria</taxon>
    </lineage>
</organism>
<feature type="compositionally biased region" description="Polar residues" evidence="1">
    <location>
        <begin position="19"/>
        <end position="33"/>
    </location>
</feature>
<dbReference type="AlphaFoldDB" id="A0A815U0Q5"/>
<feature type="region of interest" description="Disordered" evidence="1">
    <location>
        <begin position="1"/>
        <end position="36"/>
    </location>
</feature>
<dbReference type="Gene3D" id="3.40.50.410">
    <property type="entry name" value="von Willebrand factor, type A domain"/>
    <property type="match status" value="1"/>
</dbReference>
<name>A0A815U0Q5_9BILA</name>
<dbReference type="PANTHER" id="PTHR34706:SF1">
    <property type="entry name" value="VWFA DOMAIN-CONTAINING PROTEIN"/>
    <property type="match status" value="1"/>
</dbReference>
<dbReference type="EMBL" id="CAJNOV010013125">
    <property type="protein sequence ID" value="CAF1509402.1"/>
    <property type="molecule type" value="Genomic_DNA"/>
</dbReference>
<comment type="caution">
    <text evidence="3">The sequence shown here is derived from an EMBL/GenBank/DDBJ whole genome shotgun (WGS) entry which is preliminary data.</text>
</comment>
<evidence type="ECO:0000313" key="3">
    <source>
        <dbReference type="EMBL" id="CAF1509402.1"/>
    </source>
</evidence>
<evidence type="ECO:0000256" key="1">
    <source>
        <dbReference type="SAM" id="MobiDB-lite"/>
    </source>
</evidence>
<dbReference type="InterPro" id="IPR002035">
    <property type="entry name" value="VWF_A"/>
</dbReference>
<dbReference type="SUPFAM" id="SSF53300">
    <property type="entry name" value="vWA-like"/>
    <property type="match status" value="1"/>
</dbReference>
<gene>
    <name evidence="3" type="ORF">CJN711_LOCUS27714</name>
</gene>
<dbReference type="InterPro" id="IPR036465">
    <property type="entry name" value="vWFA_dom_sf"/>
</dbReference>
<evidence type="ECO:0000259" key="2">
    <source>
        <dbReference type="SMART" id="SM00327"/>
    </source>
</evidence>
<reference evidence="3" key="1">
    <citation type="submission" date="2021-02" db="EMBL/GenBank/DDBJ databases">
        <authorList>
            <person name="Nowell W R."/>
        </authorList>
    </citation>
    <scope>NUCLEOTIDE SEQUENCE</scope>
</reference>
<dbReference type="SMART" id="SM00327">
    <property type="entry name" value="VWA"/>
    <property type="match status" value="1"/>
</dbReference>
<evidence type="ECO:0000313" key="4">
    <source>
        <dbReference type="Proteomes" id="UP000663855"/>
    </source>
</evidence>
<accession>A0A815U0Q5</accession>
<proteinExistence type="predicted"/>
<protein>
    <recommendedName>
        <fullName evidence="2">VWFA domain-containing protein</fullName>
    </recommendedName>
</protein>
<sequence>MYPQQFPETSPSSPPPPYSNQTGFNSLQPTSGPVDSEERLRKFQYLVNRYEINRDFATRLRALEGYEIVFIVDDSGSMNTPLGDLAGPYDRNPTRWDELRQTVSIVVDIASVFDSDGIDIFFLNREPMRHVKSSDELVAVFTVQPQGPTPILRVLRHVLREKQLEIQERKLLILIATDGVPTNENGQQDTKSLEHALRHERNPINRIPVTIIACTDDNECIGYLNHWDKKIPNLDVADDYKSERQEIQKVQGKDFPFSFGDYVVKVLMGAVDSWFDTLDERPVTTSGPTGRRTNKAKSKNAEFRAESSGMIFEGGYRSKYETLAQNTVFFENLGKIISARIRHVSCAELRMKFCIE</sequence>